<proteinExistence type="inferred from homology"/>
<comment type="subunit">
    <text evidence="10">Homodimer.</text>
</comment>
<dbReference type="RefSeq" id="WP_169452850.1">
    <property type="nucleotide sequence ID" value="NZ_CP051774.1"/>
</dbReference>
<keyword evidence="8 10" id="KW-0413">Isomerase</keyword>
<evidence type="ECO:0000256" key="5">
    <source>
        <dbReference type="ARBA" id="ARBA00013189"/>
    </source>
</evidence>
<dbReference type="GO" id="GO:0033499">
    <property type="term" value="P:galactose catabolic process via UDP-galactose, Leloir pathway"/>
    <property type="evidence" value="ECO:0007669"/>
    <property type="project" value="TreeGrafter"/>
</dbReference>
<name>A0A858RDZ6_9BACT</name>
<dbReference type="CDD" id="cd05247">
    <property type="entry name" value="UDP_G4E_1_SDR_e"/>
    <property type="match status" value="1"/>
</dbReference>
<accession>A0A858RDZ6</accession>
<evidence type="ECO:0000256" key="3">
    <source>
        <dbReference type="ARBA" id="ARBA00004947"/>
    </source>
</evidence>
<dbReference type="Gene3D" id="3.40.50.720">
    <property type="entry name" value="NAD(P)-binding Rossmann-like Domain"/>
    <property type="match status" value="1"/>
</dbReference>
<comment type="similarity">
    <text evidence="4 10">Belongs to the NAD(P)-dependent epimerase/dehydratase family.</text>
</comment>
<evidence type="ECO:0000256" key="7">
    <source>
        <dbReference type="ARBA" id="ARBA00023027"/>
    </source>
</evidence>
<feature type="domain" description="NAD-dependent epimerase/dehydratase" evidence="11">
    <location>
        <begin position="5"/>
        <end position="255"/>
    </location>
</feature>
<dbReference type="KEGG" id="luo:HHL09_02135"/>
<comment type="pathway">
    <text evidence="3 10">Carbohydrate metabolism; galactose metabolism.</text>
</comment>
<dbReference type="NCBIfam" id="TIGR01179">
    <property type="entry name" value="galE"/>
    <property type="match status" value="1"/>
</dbReference>
<dbReference type="Gene3D" id="3.90.25.10">
    <property type="entry name" value="UDP-galactose 4-epimerase, domain 1"/>
    <property type="match status" value="1"/>
</dbReference>
<dbReference type="InterPro" id="IPR036291">
    <property type="entry name" value="NAD(P)-bd_dom_sf"/>
</dbReference>
<evidence type="ECO:0000256" key="6">
    <source>
        <dbReference type="ARBA" id="ARBA00018569"/>
    </source>
</evidence>
<evidence type="ECO:0000256" key="2">
    <source>
        <dbReference type="ARBA" id="ARBA00001911"/>
    </source>
</evidence>
<comment type="catalytic activity">
    <reaction evidence="1 10">
        <text>UDP-alpha-D-glucose = UDP-alpha-D-galactose</text>
        <dbReference type="Rhea" id="RHEA:22168"/>
        <dbReference type="ChEBI" id="CHEBI:58885"/>
        <dbReference type="ChEBI" id="CHEBI:66914"/>
        <dbReference type="EC" id="5.1.3.2"/>
    </reaction>
</comment>
<organism evidence="12 13">
    <name type="scientific">Luteolibacter luteus</name>
    <dbReference type="NCBI Taxonomy" id="2728835"/>
    <lineage>
        <taxon>Bacteria</taxon>
        <taxon>Pseudomonadati</taxon>
        <taxon>Verrucomicrobiota</taxon>
        <taxon>Verrucomicrobiia</taxon>
        <taxon>Verrucomicrobiales</taxon>
        <taxon>Verrucomicrobiaceae</taxon>
        <taxon>Luteolibacter</taxon>
    </lineage>
</organism>
<evidence type="ECO:0000259" key="11">
    <source>
        <dbReference type="Pfam" id="PF01370"/>
    </source>
</evidence>
<keyword evidence="9 10" id="KW-0119">Carbohydrate metabolism</keyword>
<dbReference type="InterPro" id="IPR001509">
    <property type="entry name" value="Epimerase_deHydtase"/>
</dbReference>
<evidence type="ECO:0000256" key="10">
    <source>
        <dbReference type="RuleBase" id="RU366046"/>
    </source>
</evidence>
<reference evidence="12 13" key="1">
    <citation type="submission" date="2020-04" db="EMBL/GenBank/DDBJ databases">
        <title>Luteolibacter sp. G-1-1-1 isolated from soil.</title>
        <authorList>
            <person name="Dahal R.H."/>
        </authorList>
    </citation>
    <scope>NUCLEOTIDE SEQUENCE [LARGE SCALE GENOMIC DNA]</scope>
    <source>
        <strain evidence="12 13">G-1-1-1</strain>
    </source>
</reference>
<evidence type="ECO:0000256" key="9">
    <source>
        <dbReference type="ARBA" id="ARBA00023277"/>
    </source>
</evidence>
<keyword evidence="7 10" id="KW-0520">NAD</keyword>
<dbReference type="Pfam" id="PF01370">
    <property type="entry name" value="Epimerase"/>
    <property type="match status" value="1"/>
</dbReference>
<protein>
    <recommendedName>
        <fullName evidence="6 10">UDP-glucose 4-epimerase</fullName>
        <ecNumber evidence="5 10">5.1.3.2</ecNumber>
    </recommendedName>
</protein>
<evidence type="ECO:0000256" key="8">
    <source>
        <dbReference type="ARBA" id="ARBA00023235"/>
    </source>
</evidence>
<dbReference type="SUPFAM" id="SSF51735">
    <property type="entry name" value="NAD(P)-binding Rossmann-fold domains"/>
    <property type="match status" value="1"/>
</dbReference>
<evidence type="ECO:0000256" key="1">
    <source>
        <dbReference type="ARBA" id="ARBA00000083"/>
    </source>
</evidence>
<dbReference type="GO" id="GO:0003978">
    <property type="term" value="F:UDP-glucose 4-epimerase activity"/>
    <property type="evidence" value="ECO:0007669"/>
    <property type="project" value="UniProtKB-UniRule"/>
</dbReference>
<evidence type="ECO:0000256" key="4">
    <source>
        <dbReference type="ARBA" id="ARBA00007637"/>
    </source>
</evidence>
<dbReference type="EC" id="5.1.3.2" evidence="5 10"/>
<dbReference type="InterPro" id="IPR005886">
    <property type="entry name" value="UDP_G4E"/>
</dbReference>
<dbReference type="PANTHER" id="PTHR43725:SF53">
    <property type="entry name" value="UDP-ARABINOSE 4-EPIMERASE 1"/>
    <property type="match status" value="1"/>
</dbReference>
<evidence type="ECO:0000313" key="13">
    <source>
        <dbReference type="Proteomes" id="UP000501812"/>
    </source>
</evidence>
<evidence type="ECO:0000313" key="12">
    <source>
        <dbReference type="EMBL" id="QJE94629.1"/>
    </source>
</evidence>
<dbReference type="UniPathway" id="UPA00214"/>
<dbReference type="Proteomes" id="UP000501812">
    <property type="component" value="Chromosome"/>
</dbReference>
<dbReference type="PANTHER" id="PTHR43725">
    <property type="entry name" value="UDP-GLUCOSE 4-EPIMERASE"/>
    <property type="match status" value="1"/>
</dbReference>
<gene>
    <name evidence="12" type="primary">galE</name>
    <name evidence="12" type="ORF">HHL09_02135</name>
</gene>
<sequence length="333" mass="36284">MTAPVLVTGGAGYIGSHTVRLLASRGYKVVVLDNLVFGHKEAIVDDGVELVVGDVGDRALITRLFDQHGFAAVIHFAAYAYVGESVTNPLKYYRNNTAEPLNLLEVMQEKGCKNFVFSSTCATYGVPETIPIVESNRQDPINPYGRSKLMLEQVLKDCDHAYGLRSVSLRYFNASGCSEDGVIGEDHNPETHLIPRVLMAVTGEVSHVDVFGTDYPTPDGTCIRDYIHVNDLAEAHLKALEHLAAGGNTIQANLGTGVGVSVKEIISAVEEVTGRTVPVKYGPRREGDPPQLLADPSYSKQVLGWEAKHKDVRDMVRSAWAWVDGPRKGHYPA</sequence>
<dbReference type="AlphaFoldDB" id="A0A858RDZ6"/>
<comment type="cofactor">
    <cofactor evidence="2 10">
        <name>NAD(+)</name>
        <dbReference type="ChEBI" id="CHEBI:57540"/>
    </cofactor>
</comment>
<keyword evidence="13" id="KW-1185">Reference proteome</keyword>
<dbReference type="EMBL" id="CP051774">
    <property type="protein sequence ID" value="QJE94629.1"/>
    <property type="molecule type" value="Genomic_DNA"/>
</dbReference>